<organism evidence="15 16">
    <name type="scientific">Saccoglossus kowalevskii</name>
    <name type="common">Acorn worm</name>
    <dbReference type="NCBI Taxonomy" id="10224"/>
    <lineage>
        <taxon>Eukaryota</taxon>
        <taxon>Metazoa</taxon>
        <taxon>Hemichordata</taxon>
        <taxon>Enteropneusta</taxon>
        <taxon>Harrimaniidae</taxon>
        <taxon>Saccoglossus</taxon>
    </lineage>
</organism>
<dbReference type="InterPro" id="IPR004843">
    <property type="entry name" value="Calcineurin-like_PHP"/>
</dbReference>
<feature type="compositionally biased region" description="Basic residues" evidence="13">
    <location>
        <begin position="448"/>
        <end position="457"/>
    </location>
</feature>
<keyword evidence="10" id="KW-0408">Iron</keyword>
<dbReference type="RefSeq" id="XP_006816795.1">
    <property type="nucleotide sequence ID" value="XM_006816732.1"/>
</dbReference>
<feature type="compositionally biased region" description="Low complexity" evidence="13">
    <location>
        <begin position="416"/>
        <end position="425"/>
    </location>
</feature>
<keyword evidence="15" id="KW-1185">Reference proteome</keyword>
<keyword evidence="9" id="KW-0862">Zinc</keyword>
<dbReference type="PANTHER" id="PTHR12849:SF0">
    <property type="entry name" value="LARIAT DEBRANCHING ENZYME"/>
    <property type="match status" value="1"/>
</dbReference>
<dbReference type="Pfam" id="PF00149">
    <property type="entry name" value="Metallophos"/>
    <property type="match status" value="1"/>
</dbReference>
<feature type="domain" description="Lariat debranching enzyme C-terminal" evidence="14">
    <location>
        <begin position="207"/>
        <end position="352"/>
    </location>
</feature>
<keyword evidence="7" id="KW-0479">Metal-binding</keyword>
<dbReference type="InterPro" id="IPR029052">
    <property type="entry name" value="Metallo-depent_PP-like"/>
</dbReference>
<dbReference type="InterPro" id="IPR041816">
    <property type="entry name" value="Dbr1_N"/>
</dbReference>
<comment type="cofactor">
    <cofactor evidence="3">
        <name>Fe(2+)</name>
        <dbReference type="ChEBI" id="CHEBI:29033"/>
    </cofactor>
</comment>
<keyword evidence="8" id="KW-0378">Hydrolase</keyword>
<feature type="compositionally biased region" description="Basic and acidic residues" evidence="13">
    <location>
        <begin position="434"/>
        <end position="445"/>
    </location>
</feature>
<keyword evidence="12" id="KW-0539">Nucleus</keyword>
<comment type="similarity">
    <text evidence="5">Belongs to the lariat debranching enzyme family.</text>
</comment>
<evidence type="ECO:0000259" key="14">
    <source>
        <dbReference type="SMART" id="SM01124"/>
    </source>
</evidence>
<feature type="compositionally biased region" description="Basic and acidic residues" evidence="13">
    <location>
        <begin position="458"/>
        <end position="467"/>
    </location>
</feature>
<dbReference type="GeneID" id="100370955"/>
<comment type="cofactor">
    <cofactor evidence="2">
        <name>Zn(2+)</name>
        <dbReference type="ChEBI" id="CHEBI:29105"/>
    </cofactor>
</comment>
<keyword evidence="11" id="KW-0464">Manganese</keyword>
<proteinExistence type="inferred from homology"/>
<evidence type="ECO:0000256" key="10">
    <source>
        <dbReference type="ARBA" id="ARBA00023004"/>
    </source>
</evidence>
<keyword evidence="6" id="KW-0507">mRNA processing</keyword>
<evidence type="ECO:0000256" key="6">
    <source>
        <dbReference type="ARBA" id="ARBA00022664"/>
    </source>
</evidence>
<dbReference type="Proteomes" id="UP000694865">
    <property type="component" value="Unplaced"/>
</dbReference>
<evidence type="ECO:0000256" key="4">
    <source>
        <dbReference type="ARBA" id="ARBA00004123"/>
    </source>
</evidence>
<dbReference type="Pfam" id="PF05011">
    <property type="entry name" value="DBR1"/>
    <property type="match status" value="1"/>
</dbReference>
<evidence type="ECO:0000313" key="16">
    <source>
        <dbReference type="RefSeq" id="XP_006816795.1"/>
    </source>
</evidence>
<dbReference type="CDD" id="cd00844">
    <property type="entry name" value="MPP_Dbr1_N"/>
    <property type="match status" value="1"/>
</dbReference>
<evidence type="ECO:0000256" key="13">
    <source>
        <dbReference type="SAM" id="MobiDB-lite"/>
    </source>
</evidence>
<reference evidence="16" key="1">
    <citation type="submission" date="2025-08" db="UniProtKB">
        <authorList>
            <consortium name="RefSeq"/>
        </authorList>
    </citation>
    <scope>IDENTIFICATION</scope>
    <source>
        <tissue evidence="16">Testes</tissue>
    </source>
</reference>
<dbReference type="PANTHER" id="PTHR12849">
    <property type="entry name" value="RNA LARIAT DEBRANCHING ENZYME"/>
    <property type="match status" value="1"/>
</dbReference>
<accession>A0ABM0M9V4</accession>
<evidence type="ECO:0000256" key="8">
    <source>
        <dbReference type="ARBA" id="ARBA00022801"/>
    </source>
</evidence>
<comment type="cofactor">
    <cofactor evidence="1">
        <name>Mn(2+)</name>
        <dbReference type="ChEBI" id="CHEBI:29035"/>
    </cofactor>
</comment>
<evidence type="ECO:0000256" key="1">
    <source>
        <dbReference type="ARBA" id="ARBA00001936"/>
    </source>
</evidence>
<name>A0ABM0M9V4_SACKO</name>
<dbReference type="InterPro" id="IPR007708">
    <property type="entry name" value="DBR1_C"/>
</dbReference>
<feature type="compositionally biased region" description="Basic and acidic residues" evidence="13">
    <location>
        <begin position="359"/>
        <end position="372"/>
    </location>
</feature>
<dbReference type="SMART" id="SM01124">
    <property type="entry name" value="DBR1"/>
    <property type="match status" value="1"/>
</dbReference>
<sequence>MKIAIEGCAHGELEKIYATIQVLEKKEGVKVDLLLCCGDFQSVRNDSDLQCMAVPPKYREMASFYKYYSGELTAPILTIFIGGNHEASNYLSELPYGGWVCPNIYYMGFASIVKYGGIRIGGLSGIYKHHDYKKGHFEKPPFSPDTMRSIYHIRNLEVFRLKQIKDSLDIMMSHDWPRGIYHYGDTDSLLQRKPHFSGEIETKRLGELSSEDDNITGPKVTRFLALDKCLPHRDFLQVVDIDNCEPLELSYDAEWLAILKSTNHLLSTTEHASNMPFPGLPARWDFTVTEEELSTVRELFNEDLKIPLNFTKTVPVYDPSLTPNFRNSRQPPACVNHQTTEFCQKLGIADPNALNCNHGVEDIKPPPEKTDNPDEISIDEADSNGSASSPSPSSSSSCSLDEDIILATEVDTEANLSSMSEELLSNTDGDTEDSDMKRTSEDEPCQKGPKKFKRRNHKIYEAREKDD</sequence>
<evidence type="ECO:0000313" key="15">
    <source>
        <dbReference type="Proteomes" id="UP000694865"/>
    </source>
</evidence>
<protein>
    <submittedName>
        <fullName evidence="16">Lariat debranching enzyme A-like</fullName>
    </submittedName>
</protein>
<comment type="subcellular location">
    <subcellularLocation>
        <location evidence="4">Nucleus</location>
    </subcellularLocation>
</comment>
<gene>
    <name evidence="16" type="primary">LOC100370955</name>
</gene>
<evidence type="ECO:0000256" key="7">
    <source>
        <dbReference type="ARBA" id="ARBA00022723"/>
    </source>
</evidence>
<feature type="compositionally biased region" description="Acidic residues" evidence="13">
    <location>
        <begin position="373"/>
        <end position="382"/>
    </location>
</feature>
<evidence type="ECO:0000256" key="9">
    <source>
        <dbReference type="ARBA" id="ARBA00022833"/>
    </source>
</evidence>
<feature type="compositionally biased region" description="Low complexity" evidence="13">
    <location>
        <begin position="383"/>
        <end position="399"/>
    </location>
</feature>
<feature type="region of interest" description="Disordered" evidence="13">
    <location>
        <begin position="358"/>
        <end position="467"/>
    </location>
</feature>
<evidence type="ECO:0000256" key="12">
    <source>
        <dbReference type="ARBA" id="ARBA00023242"/>
    </source>
</evidence>
<evidence type="ECO:0000256" key="2">
    <source>
        <dbReference type="ARBA" id="ARBA00001947"/>
    </source>
</evidence>
<evidence type="ECO:0000256" key="3">
    <source>
        <dbReference type="ARBA" id="ARBA00001954"/>
    </source>
</evidence>
<evidence type="ECO:0000256" key="11">
    <source>
        <dbReference type="ARBA" id="ARBA00023211"/>
    </source>
</evidence>
<dbReference type="SUPFAM" id="SSF56300">
    <property type="entry name" value="Metallo-dependent phosphatases"/>
    <property type="match status" value="1"/>
</dbReference>
<evidence type="ECO:0000256" key="5">
    <source>
        <dbReference type="ARBA" id="ARBA00006045"/>
    </source>
</evidence>